<dbReference type="Proteomes" id="UP000218069">
    <property type="component" value="Unassembled WGS sequence"/>
</dbReference>
<sequence>MHSHQLALQAQNKDFVHTFFCGVAKIGGGAVTYKILYECIPSLEVLDSDSMVMRVVLRFLTAAGINTGSSMEIQTLDKHLSKTSNRLYETYEYSILKVLSHEEAMRLSETATVLSCFKGEQLIEHGEQADSMFLVSEGSLEVKIPDKNEQMITVATLWPGDCVGEMSLLTGAPRSADVFAKTDTVLVEIKKDNIAPILESNPRLINDISDLLAKRQAHSASAASNAGKDDLREQSKGLAKKILQFFFKKKA</sequence>
<dbReference type="OrthoDB" id="9775207at2"/>
<accession>A0A240E1P3</accession>
<dbReference type="InterPro" id="IPR018490">
    <property type="entry name" value="cNMP-bd_dom_sf"/>
</dbReference>
<dbReference type="AlphaFoldDB" id="A0A240E1P3"/>
<dbReference type="PANTHER" id="PTHR24567">
    <property type="entry name" value="CRP FAMILY TRANSCRIPTIONAL REGULATORY PROTEIN"/>
    <property type="match status" value="1"/>
</dbReference>
<dbReference type="InterPro" id="IPR050397">
    <property type="entry name" value="Env_Response_Regulators"/>
</dbReference>
<feature type="domain" description="Cyclic nucleotide-binding" evidence="1">
    <location>
        <begin position="95"/>
        <end position="215"/>
    </location>
</feature>
<dbReference type="SUPFAM" id="SSF51206">
    <property type="entry name" value="cAMP-binding domain-like"/>
    <property type="match status" value="1"/>
</dbReference>
<organism evidence="2 3">
    <name type="scientific">Polynucleobacter meluiroseus</name>
    <dbReference type="NCBI Taxonomy" id="1938814"/>
    <lineage>
        <taxon>Bacteria</taxon>
        <taxon>Pseudomonadati</taxon>
        <taxon>Pseudomonadota</taxon>
        <taxon>Betaproteobacteria</taxon>
        <taxon>Burkholderiales</taxon>
        <taxon>Burkholderiaceae</taxon>
        <taxon>Polynucleobacter</taxon>
    </lineage>
</organism>
<dbReference type="RefSeq" id="WP_096674332.1">
    <property type="nucleotide sequence ID" value="NZ_OANS01000004.1"/>
</dbReference>
<protein>
    <submittedName>
        <fullName evidence="2">Cyclic nucleotide-binding domain-containing protein</fullName>
    </submittedName>
</protein>
<proteinExistence type="predicted"/>
<dbReference type="InterPro" id="IPR000595">
    <property type="entry name" value="cNMP-bd_dom"/>
</dbReference>
<name>A0A240E1P3_9BURK</name>
<dbReference type="PROSITE" id="PS00889">
    <property type="entry name" value="CNMP_BINDING_2"/>
    <property type="match status" value="1"/>
</dbReference>
<dbReference type="PROSITE" id="PS50042">
    <property type="entry name" value="CNMP_BINDING_3"/>
    <property type="match status" value="1"/>
</dbReference>
<dbReference type="Pfam" id="PF00027">
    <property type="entry name" value="cNMP_binding"/>
    <property type="match status" value="1"/>
</dbReference>
<dbReference type="InterPro" id="IPR018488">
    <property type="entry name" value="cNMP-bd_CS"/>
</dbReference>
<dbReference type="GO" id="GO:0003700">
    <property type="term" value="F:DNA-binding transcription factor activity"/>
    <property type="evidence" value="ECO:0007669"/>
    <property type="project" value="TreeGrafter"/>
</dbReference>
<dbReference type="Gene3D" id="2.60.120.10">
    <property type="entry name" value="Jelly Rolls"/>
    <property type="match status" value="1"/>
</dbReference>
<dbReference type="PANTHER" id="PTHR24567:SF68">
    <property type="entry name" value="DNA-BINDING TRANSCRIPTIONAL DUAL REGULATOR CRP"/>
    <property type="match status" value="1"/>
</dbReference>
<evidence type="ECO:0000313" key="2">
    <source>
        <dbReference type="EMBL" id="SNX29358.1"/>
    </source>
</evidence>
<evidence type="ECO:0000259" key="1">
    <source>
        <dbReference type="PROSITE" id="PS50042"/>
    </source>
</evidence>
<dbReference type="InterPro" id="IPR014710">
    <property type="entry name" value="RmlC-like_jellyroll"/>
</dbReference>
<dbReference type="SMART" id="SM00100">
    <property type="entry name" value="cNMP"/>
    <property type="match status" value="1"/>
</dbReference>
<reference evidence="3" key="1">
    <citation type="submission" date="2017-08" db="EMBL/GenBank/DDBJ databases">
        <authorList>
            <person name="Varghese N."/>
            <person name="Submissions S."/>
        </authorList>
    </citation>
    <scope>NUCLEOTIDE SEQUENCE [LARGE SCALE GENOMIC DNA]</scope>
    <source>
        <strain evidence="3">AP-Melu-1000-B4</strain>
    </source>
</reference>
<dbReference type="CDD" id="cd00038">
    <property type="entry name" value="CAP_ED"/>
    <property type="match status" value="1"/>
</dbReference>
<keyword evidence="3" id="KW-1185">Reference proteome</keyword>
<dbReference type="EMBL" id="OANS01000004">
    <property type="protein sequence ID" value="SNX29358.1"/>
    <property type="molecule type" value="Genomic_DNA"/>
</dbReference>
<dbReference type="PRINTS" id="PR00103">
    <property type="entry name" value="CAMPKINASE"/>
</dbReference>
<dbReference type="GO" id="GO:0005829">
    <property type="term" value="C:cytosol"/>
    <property type="evidence" value="ECO:0007669"/>
    <property type="project" value="TreeGrafter"/>
</dbReference>
<gene>
    <name evidence="2" type="ORF">SAMN06295945_1730</name>
</gene>
<evidence type="ECO:0000313" key="3">
    <source>
        <dbReference type="Proteomes" id="UP000218069"/>
    </source>
</evidence>